<dbReference type="Gene3D" id="2.40.30.170">
    <property type="match status" value="1"/>
</dbReference>
<dbReference type="OrthoDB" id="2110899at2"/>
<keyword evidence="7" id="KW-1185">Reference proteome</keyword>
<protein>
    <submittedName>
        <fullName evidence="6">Multidrug resistance protein MdtA</fullName>
    </submittedName>
</protein>
<feature type="signal peptide" evidence="3">
    <location>
        <begin position="1"/>
        <end position="23"/>
    </location>
</feature>
<feature type="domain" description="YknX-like C-terminal permuted SH3-like" evidence="5">
    <location>
        <begin position="287"/>
        <end position="353"/>
    </location>
</feature>
<dbReference type="AlphaFoldDB" id="A0A1H6F6W6"/>
<reference evidence="6 7" key="1">
    <citation type="submission" date="2016-10" db="EMBL/GenBank/DDBJ databases">
        <authorList>
            <person name="de Groot N.N."/>
        </authorList>
    </citation>
    <scope>NUCLEOTIDE SEQUENCE [LARGE SCALE GENOMIC DNA]</scope>
    <source>
        <strain evidence="6">MBHS1</strain>
    </source>
</reference>
<dbReference type="GO" id="GO:1990281">
    <property type="term" value="C:efflux pump complex"/>
    <property type="evidence" value="ECO:0007669"/>
    <property type="project" value="TreeGrafter"/>
</dbReference>
<name>A0A1H6F6W6_9GAMM</name>
<keyword evidence="3" id="KW-0732">Signal</keyword>
<dbReference type="PANTHER" id="PTHR30469:SF20">
    <property type="entry name" value="EFFLUX RND TRANSPORTER PERIPLASMIC ADAPTOR SUBUNIT"/>
    <property type="match status" value="1"/>
</dbReference>
<accession>A0A1H6F6W6</accession>
<dbReference type="Pfam" id="PF25917">
    <property type="entry name" value="BSH_RND"/>
    <property type="match status" value="1"/>
</dbReference>
<dbReference type="Gene3D" id="2.40.50.100">
    <property type="match status" value="1"/>
</dbReference>
<comment type="similarity">
    <text evidence="1">Belongs to the membrane fusion protein (MFP) (TC 8.A.1) family.</text>
</comment>
<dbReference type="RefSeq" id="WP_103919729.1">
    <property type="nucleotide sequence ID" value="NZ_FMSV02000399.1"/>
</dbReference>
<evidence type="ECO:0000259" key="5">
    <source>
        <dbReference type="Pfam" id="PF25989"/>
    </source>
</evidence>
<dbReference type="PANTHER" id="PTHR30469">
    <property type="entry name" value="MULTIDRUG RESISTANCE PROTEIN MDTA"/>
    <property type="match status" value="1"/>
</dbReference>
<evidence type="ECO:0000256" key="2">
    <source>
        <dbReference type="SAM" id="Coils"/>
    </source>
</evidence>
<evidence type="ECO:0000259" key="4">
    <source>
        <dbReference type="Pfam" id="PF25917"/>
    </source>
</evidence>
<dbReference type="Pfam" id="PF25989">
    <property type="entry name" value="YknX_C"/>
    <property type="match status" value="1"/>
</dbReference>
<dbReference type="PROSITE" id="PS51257">
    <property type="entry name" value="PROKAR_LIPOPROTEIN"/>
    <property type="match status" value="1"/>
</dbReference>
<dbReference type="EMBL" id="FMSV02000399">
    <property type="protein sequence ID" value="SEH05872.1"/>
    <property type="molecule type" value="Genomic_DNA"/>
</dbReference>
<dbReference type="InterPro" id="IPR058637">
    <property type="entry name" value="YknX-like_C"/>
</dbReference>
<proteinExistence type="inferred from homology"/>
<organism evidence="6 7">
    <name type="scientific">Candidatus Venteria ishoeyi</name>
    <dbReference type="NCBI Taxonomy" id="1899563"/>
    <lineage>
        <taxon>Bacteria</taxon>
        <taxon>Pseudomonadati</taxon>
        <taxon>Pseudomonadota</taxon>
        <taxon>Gammaproteobacteria</taxon>
        <taxon>Thiotrichales</taxon>
        <taxon>Thiotrichaceae</taxon>
        <taxon>Venteria</taxon>
    </lineage>
</organism>
<evidence type="ECO:0000256" key="3">
    <source>
        <dbReference type="SAM" id="SignalP"/>
    </source>
</evidence>
<dbReference type="GO" id="GO:0015562">
    <property type="term" value="F:efflux transmembrane transporter activity"/>
    <property type="evidence" value="ECO:0007669"/>
    <property type="project" value="TreeGrafter"/>
</dbReference>
<feature type="coiled-coil region" evidence="2">
    <location>
        <begin position="102"/>
        <end position="153"/>
    </location>
</feature>
<evidence type="ECO:0000313" key="6">
    <source>
        <dbReference type="EMBL" id="SEH05872.1"/>
    </source>
</evidence>
<keyword evidence="2" id="KW-0175">Coiled coil</keyword>
<dbReference type="Proteomes" id="UP000236724">
    <property type="component" value="Unassembled WGS sequence"/>
</dbReference>
<dbReference type="InterPro" id="IPR058625">
    <property type="entry name" value="MdtA-like_BSH"/>
</dbReference>
<dbReference type="Gene3D" id="1.10.287.470">
    <property type="entry name" value="Helix hairpin bin"/>
    <property type="match status" value="1"/>
</dbReference>
<evidence type="ECO:0000313" key="7">
    <source>
        <dbReference type="Proteomes" id="UP000236724"/>
    </source>
</evidence>
<dbReference type="SUPFAM" id="SSF111369">
    <property type="entry name" value="HlyD-like secretion proteins"/>
    <property type="match status" value="1"/>
</dbReference>
<dbReference type="NCBIfam" id="TIGR01730">
    <property type="entry name" value="RND_mfp"/>
    <property type="match status" value="1"/>
</dbReference>
<feature type="domain" description="Multidrug resistance protein MdtA-like barrel-sandwich hybrid" evidence="4">
    <location>
        <begin position="62"/>
        <end position="181"/>
    </location>
</feature>
<sequence>MKTDITVLFWLSLSVLISGCTLQAEEQAAPEAKIRPAKIFIAQAAGAPVKRVYPGTVEASRKSDLAFRVGGQLKALPAQPGLNVKQGDLLAQLDDTDFRNTLAEYQAKYKLAKTQYNQTKKLFDKKYTAQANVDKASAELKAARAALAQAQDNLKYTHLNAPFAGVIAHVSIENYQAVKAQTPVLQLRSDDSLDVRFSVPETLLAELKKVEDPSGICVTVSFNAHPDKNYRACFKEFESVPDPLTRTYSVVHTMPQIEDFAVLPGMAVNVEVNLSGLLLEPVQTGVLVPLAAVFEQEGKTWVWKVKKDMQVHRSEVQIGAVSKGHLRVLSGLQAGEPVIAAGVTYLREGMQVRALVKERGL</sequence>
<evidence type="ECO:0000256" key="1">
    <source>
        <dbReference type="ARBA" id="ARBA00009477"/>
    </source>
</evidence>
<gene>
    <name evidence="6" type="primary">mdtA_2</name>
    <name evidence="6" type="ORF">MBHS_01727</name>
</gene>
<feature type="chain" id="PRO_5014906201" evidence="3">
    <location>
        <begin position="24"/>
        <end position="361"/>
    </location>
</feature>
<dbReference type="Gene3D" id="2.40.420.20">
    <property type="match status" value="1"/>
</dbReference>
<dbReference type="InterPro" id="IPR006143">
    <property type="entry name" value="RND_pump_MFP"/>
</dbReference>